<name>A0A034V1N5_BACDO</name>
<evidence type="ECO:0000313" key="6">
    <source>
        <dbReference type="EMBL" id="JAC35675.1"/>
    </source>
</evidence>
<evidence type="ECO:0000256" key="4">
    <source>
        <dbReference type="ARBA" id="ARBA00022801"/>
    </source>
</evidence>
<dbReference type="OrthoDB" id="206335at2759"/>
<keyword evidence="4" id="KW-0378">Hydrolase</keyword>
<comment type="subcellular location">
    <subcellularLocation>
        <location evidence="1">Nucleus</location>
    </subcellularLocation>
</comment>
<dbReference type="Gene3D" id="3.30.420.10">
    <property type="entry name" value="Ribonuclease H-like superfamily/Ribonuclease H"/>
    <property type="match status" value="1"/>
</dbReference>
<keyword evidence="6" id="KW-0269">Exonuclease</keyword>
<evidence type="ECO:0000256" key="3">
    <source>
        <dbReference type="ARBA" id="ARBA00022722"/>
    </source>
</evidence>
<feature type="non-terminal residue" evidence="6">
    <location>
        <position position="1"/>
    </location>
</feature>
<dbReference type="InterPro" id="IPR036397">
    <property type="entry name" value="RNaseH_sf"/>
</dbReference>
<dbReference type="InterPro" id="IPR012337">
    <property type="entry name" value="RNaseH-like_sf"/>
</dbReference>
<accession>A0A034V1N5</accession>
<dbReference type="SUPFAM" id="SSF53098">
    <property type="entry name" value="Ribonuclease H-like"/>
    <property type="match status" value="1"/>
</dbReference>
<dbReference type="InterPro" id="IPR047021">
    <property type="entry name" value="REXO1/3/4-like"/>
</dbReference>
<evidence type="ECO:0000256" key="5">
    <source>
        <dbReference type="ARBA" id="ARBA00023242"/>
    </source>
</evidence>
<protein>
    <submittedName>
        <fullName evidence="6">Putative exonuclease GOR-like protein</fullName>
    </submittedName>
</protein>
<keyword evidence="3" id="KW-0540">Nuclease</keyword>
<dbReference type="GO" id="GO:0004527">
    <property type="term" value="F:exonuclease activity"/>
    <property type="evidence" value="ECO:0007669"/>
    <property type="project" value="UniProtKB-KW"/>
</dbReference>
<dbReference type="GO" id="GO:0003676">
    <property type="term" value="F:nucleic acid binding"/>
    <property type="evidence" value="ECO:0007669"/>
    <property type="project" value="InterPro"/>
</dbReference>
<organism evidence="6">
    <name type="scientific">Bactrocera dorsalis</name>
    <name type="common">Oriental fruit fly</name>
    <name type="synonym">Dacus dorsalis</name>
    <dbReference type="NCBI Taxonomy" id="27457"/>
    <lineage>
        <taxon>Eukaryota</taxon>
        <taxon>Metazoa</taxon>
        <taxon>Ecdysozoa</taxon>
        <taxon>Arthropoda</taxon>
        <taxon>Hexapoda</taxon>
        <taxon>Insecta</taxon>
        <taxon>Pterygota</taxon>
        <taxon>Neoptera</taxon>
        <taxon>Endopterygota</taxon>
        <taxon>Diptera</taxon>
        <taxon>Brachycera</taxon>
        <taxon>Muscomorpha</taxon>
        <taxon>Tephritoidea</taxon>
        <taxon>Tephritidae</taxon>
        <taxon>Bactrocera</taxon>
        <taxon>Bactrocera</taxon>
    </lineage>
</organism>
<sequence>APPKVYALQCKMCFNGRGLEVTKVMLMGYDGQLVYDQYVQPSTDIVDYWMYYADNSRMDKLESRSFKRLTDVQQDLIELIDADTILIGHCLEHELRVLRILHNNIVDIAIEFAHPLGLFPGRSLQNMA</sequence>
<feature type="non-terminal residue" evidence="6">
    <location>
        <position position="128"/>
    </location>
</feature>
<dbReference type="GO" id="GO:0005634">
    <property type="term" value="C:nucleus"/>
    <property type="evidence" value="ECO:0007669"/>
    <property type="project" value="UniProtKB-SubCell"/>
</dbReference>
<dbReference type="AlphaFoldDB" id="A0A034V1N5"/>
<gene>
    <name evidence="6" type="primary">GORL</name>
</gene>
<evidence type="ECO:0000256" key="1">
    <source>
        <dbReference type="ARBA" id="ARBA00004123"/>
    </source>
</evidence>
<reference evidence="6" key="1">
    <citation type="journal article" date="2014" name="BMC Genomics">
        <title>Characterizing the developmental transcriptome of the oriental fruit fly, Bactrocera dorsalis (Diptera: Tephritidae) through comparative genomic analysis with Drosophila melanogaster utilizing modENCODE datasets.</title>
        <authorList>
            <person name="Geib S.M."/>
            <person name="Calla B."/>
            <person name="Hall B."/>
            <person name="Hou S."/>
            <person name="Manoukis N.C."/>
        </authorList>
    </citation>
    <scope>NUCLEOTIDE SEQUENCE</scope>
    <source>
        <strain evidence="6">Punador</strain>
    </source>
</reference>
<dbReference type="PANTHER" id="PTHR12801">
    <property type="entry name" value="RNA EXONUCLEASE REXO1 / RECO3 FAMILY MEMBER-RELATED"/>
    <property type="match status" value="1"/>
</dbReference>
<dbReference type="PANTHER" id="PTHR12801:SF115">
    <property type="entry name" value="FI18136P1-RELATED"/>
    <property type="match status" value="1"/>
</dbReference>
<comment type="similarity">
    <text evidence="2">Belongs to the REXO1/REXO3 family.</text>
</comment>
<keyword evidence="5" id="KW-0539">Nucleus</keyword>
<proteinExistence type="inferred from homology"/>
<dbReference type="EMBL" id="GAKP01023281">
    <property type="protein sequence ID" value="JAC35675.1"/>
    <property type="molecule type" value="Transcribed_RNA"/>
</dbReference>
<evidence type="ECO:0000256" key="2">
    <source>
        <dbReference type="ARBA" id="ARBA00006357"/>
    </source>
</evidence>